<keyword evidence="1" id="KW-1133">Transmembrane helix</keyword>
<comment type="caution">
    <text evidence="2">The sequence shown here is derived from an EMBL/GenBank/DDBJ whole genome shotgun (WGS) entry which is preliminary data.</text>
</comment>
<dbReference type="RefSeq" id="WP_101648281.1">
    <property type="nucleotide sequence ID" value="NZ_PGVE01000048.1"/>
</dbReference>
<accession>A0A2N5HET7</accession>
<proteinExistence type="predicted"/>
<feature type="transmembrane region" description="Helical" evidence="1">
    <location>
        <begin position="84"/>
        <end position="103"/>
    </location>
</feature>
<evidence type="ECO:0000313" key="2">
    <source>
        <dbReference type="EMBL" id="PLS04017.1"/>
    </source>
</evidence>
<gene>
    <name evidence="2" type="ORF">CVD27_12720</name>
</gene>
<dbReference type="Pfam" id="PF05987">
    <property type="entry name" value="DUF898"/>
    <property type="match status" value="1"/>
</dbReference>
<dbReference type="EMBL" id="PGVE01000048">
    <property type="protein sequence ID" value="PLS04017.1"/>
    <property type="molecule type" value="Genomic_DNA"/>
</dbReference>
<dbReference type="InterPro" id="IPR010295">
    <property type="entry name" value="DUF898"/>
</dbReference>
<name>A0A2N5HET7_9BACI</name>
<keyword evidence="1" id="KW-0812">Transmembrane</keyword>
<dbReference type="Proteomes" id="UP000234950">
    <property type="component" value="Unassembled WGS sequence"/>
</dbReference>
<evidence type="ECO:0008006" key="4">
    <source>
        <dbReference type="Google" id="ProtNLM"/>
    </source>
</evidence>
<sequence length="117" mass="13555">MSEITVNVNQNYVAQTESKSYFDGGLLQYIGWSILGFLVTVCTFGICYPWSITMILGWKTRHTVINGRRLQFTGSAIGLFGNWIKWWLLTIITLGIYSFWLFIAMEKWKTKHTVFAD</sequence>
<feature type="transmembrane region" description="Helical" evidence="1">
    <location>
        <begin position="29"/>
        <end position="51"/>
    </location>
</feature>
<evidence type="ECO:0000313" key="3">
    <source>
        <dbReference type="Proteomes" id="UP000234950"/>
    </source>
</evidence>
<dbReference type="AlphaFoldDB" id="A0A2N5HET7"/>
<organism evidence="2 3">
    <name type="scientific">Neobacillus cucumis</name>
    <dbReference type="NCBI Taxonomy" id="1740721"/>
    <lineage>
        <taxon>Bacteria</taxon>
        <taxon>Bacillati</taxon>
        <taxon>Bacillota</taxon>
        <taxon>Bacilli</taxon>
        <taxon>Bacillales</taxon>
        <taxon>Bacillaceae</taxon>
        <taxon>Neobacillus</taxon>
    </lineage>
</organism>
<protein>
    <recommendedName>
        <fullName evidence="4">DUF898 domain-containing protein</fullName>
    </recommendedName>
</protein>
<keyword evidence="1" id="KW-0472">Membrane</keyword>
<keyword evidence="3" id="KW-1185">Reference proteome</keyword>
<evidence type="ECO:0000256" key="1">
    <source>
        <dbReference type="SAM" id="Phobius"/>
    </source>
</evidence>
<reference evidence="2 3" key="1">
    <citation type="submission" date="2017-11" db="EMBL/GenBank/DDBJ databases">
        <title>Comparitive Functional Genomics of Dry Heat Resistant strains isolated from the Viking Spacecraft.</title>
        <authorList>
            <person name="Seuylemezian A."/>
            <person name="Cooper K."/>
            <person name="Vaishampayan P."/>
        </authorList>
    </citation>
    <scope>NUCLEOTIDE SEQUENCE [LARGE SCALE GENOMIC DNA]</scope>
    <source>
        <strain evidence="2 3">V32-6</strain>
    </source>
</reference>
<dbReference type="OrthoDB" id="637345at2"/>